<keyword evidence="6 8" id="KW-1133">Transmembrane helix</keyword>
<dbReference type="EMBL" id="LUKE01000001">
    <property type="protein sequence ID" value="KYG67002.1"/>
    <property type="molecule type" value="Genomic_DNA"/>
</dbReference>
<reference evidence="10 11" key="1">
    <citation type="submission" date="2016-03" db="EMBL/GenBank/DDBJ databases">
        <authorList>
            <person name="Ploux O."/>
        </authorList>
    </citation>
    <scope>NUCLEOTIDE SEQUENCE [LARGE SCALE GENOMIC DNA]</scope>
    <source>
        <strain evidence="10 11">R0</strain>
    </source>
</reference>
<feature type="transmembrane region" description="Helical" evidence="8">
    <location>
        <begin position="284"/>
        <end position="305"/>
    </location>
</feature>
<feature type="transmembrane region" description="Helical" evidence="8">
    <location>
        <begin position="343"/>
        <end position="364"/>
    </location>
</feature>
<keyword evidence="4" id="KW-1003">Cell membrane</keyword>
<dbReference type="NCBIfam" id="TIGR00710">
    <property type="entry name" value="efflux_Bcr_CflA"/>
    <property type="match status" value="1"/>
</dbReference>
<feature type="transmembrane region" description="Helical" evidence="8">
    <location>
        <begin position="370"/>
        <end position="390"/>
    </location>
</feature>
<dbReference type="PANTHER" id="PTHR23502">
    <property type="entry name" value="MAJOR FACILITATOR SUPERFAMILY"/>
    <property type="match status" value="1"/>
</dbReference>
<accession>A0A150WR81</accession>
<protein>
    <submittedName>
        <fullName evidence="10">Bcr/CflA family drug resistance efflux transporter</fullName>
    </submittedName>
</protein>
<feature type="domain" description="Major facilitator superfamily (MFS) profile" evidence="9">
    <location>
        <begin position="11"/>
        <end position="396"/>
    </location>
</feature>
<dbReference type="PANTHER" id="PTHR23502:SF132">
    <property type="entry name" value="POLYAMINE TRANSPORTER 2-RELATED"/>
    <property type="match status" value="1"/>
</dbReference>
<proteinExistence type="inferred from homology"/>
<dbReference type="SUPFAM" id="SSF103473">
    <property type="entry name" value="MFS general substrate transporter"/>
    <property type="match status" value="1"/>
</dbReference>
<evidence type="ECO:0000313" key="10">
    <source>
        <dbReference type="EMBL" id="KYG67002.1"/>
    </source>
</evidence>
<dbReference type="InterPro" id="IPR036259">
    <property type="entry name" value="MFS_trans_sf"/>
</dbReference>
<dbReference type="AlphaFoldDB" id="A0A150WR81"/>
<evidence type="ECO:0000256" key="2">
    <source>
        <dbReference type="ARBA" id="ARBA00006236"/>
    </source>
</evidence>
<feature type="transmembrane region" description="Helical" evidence="8">
    <location>
        <begin position="49"/>
        <end position="66"/>
    </location>
</feature>
<dbReference type="FunFam" id="1.20.1720.10:FF:000005">
    <property type="entry name" value="Bcr/CflA family efflux transporter"/>
    <property type="match status" value="1"/>
</dbReference>
<dbReference type="InterPro" id="IPR004812">
    <property type="entry name" value="Efflux_drug-R_Bcr/CmlA"/>
</dbReference>
<sequence>MSDSKSSKRSLILVLGSLTALSPFAIDMYLPAFPKMAEGLGTTVPQVSMSLSSYFIGLAAGQLFYGPLLDRFGRKSPLYIGLIIFILATIGCLFSKSVESLIVFRFIQAVGGCAASVTAMAMVRDYFTPKESAKILSLLVLILGVSPLLAPTAGSFLTSHFGWQSVFIALGALGAFVLSLAVFLLPSVYEPDKAHSLHPVLIAKNYWQIFKNPQFYSYSLAGAIGFSGLFVYLAASPIIFMEIFQVNEQTYGWIFALLASGLIGATQLNVFLLKRFSNEGILRAGLTSLVVMGSIFFIGTFYGIYGLVGTIAVIFLYLACVGISNPNAAALALAPFAKNAGSAAALIGFLQMAIGAIASVIVGVLKAQQLLPIAAIFMGSSIVALAVLTFGSRRIKNVVTTSHDAATIAH</sequence>
<evidence type="ECO:0000256" key="6">
    <source>
        <dbReference type="ARBA" id="ARBA00022989"/>
    </source>
</evidence>
<comment type="caution">
    <text evidence="10">The sequence shown here is derived from an EMBL/GenBank/DDBJ whole genome shotgun (WGS) entry which is preliminary data.</text>
</comment>
<dbReference type="Proteomes" id="UP000075320">
    <property type="component" value="Unassembled WGS sequence"/>
</dbReference>
<dbReference type="GO" id="GO:0005886">
    <property type="term" value="C:plasma membrane"/>
    <property type="evidence" value="ECO:0007669"/>
    <property type="project" value="UniProtKB-SubCell"/>
</dbReference>
<dbReference type="OrthoDB" id="5289066at2"/>
<gene>
    <name evidence="10" type="ORF">AZI86_08250</name>
</gene>
<feature type="transmembrane region" description="Helical" evidence="8">
    <location>
        <begin position="78"/>
        <end position="96"/>
    </location>
</feature>
<keyword evidence="11" id="KW-1185">Reference proteome</keyword>
<feature type="transmembrane region" description="Helical" evidence="8">
    <location>
        <begin position="163"/>
        <end position="185"/>
    </location>
</feature>
<dbReference type="InterPro" id="IPR020846">
    <property type="entry name" value="MFS_dom"/>
</dbReference>
<keyword evidence="7 8" id="KW-0472">Membrane</keyword>
<evidence type="ECO:0000256" key="4">
    <source>
        <dbReference type="ARBA" id="ARBA00022475"/>
    </source>
</evidence>
<name>A0A150WR81_BDEBC</name>
<dbReference type="GO" id="GO:1990961">
    <property type="term" value="P:xenobiotic detoxification by transmembrane export across the plasma membrane"/>
    <property type="evidence" value="ECO:0007669"/>
    <property type="project" value="InterPro"/>
</dbReference>
<evidence type="ECO:0000259" key="9">
    <source>
        <dbReference type="PROSITE" id="PS50850"/>
    </source>
</evidence>
<dbReference type="PROSITE" id="PS50850">
    <property type="entry name" value="MFS"/>
    <property type="match status" value="1"/>
</dbReference>
<evidence type="ECO:0000256" key="7">
    <source>
        <dbReference type="ARBA" id="ARBA00023136"/>
    </source>
</evidence>
<organism evidence="10 11">
    <name type="scientific">Bdellovibrio bacteriovorus</name>
    <dbReference type="NCBI Taxonomy" id="959"/>
    <lineage>
        <taxon>Bacteria</taxon>
        <taxon>Pseudomonadati</taxon>
        <taxon>Bdellovibrionota</taxon>
        <taxon>Bdellovibrionia</taxon>
        <taxon>Bdellovibrionales</taxon>
        <taxon>Pseudobdellovibrionaceae</taxon>
        <taxon>Bdellovibrio</taxon>
    </lineage>
</organism>
<keyword evidence="3" id="KW-0813">Transport</keyword>
<comment type="similarity">
    <text evidence="2">Belongs to the major facilitator superfamily. Bcr/CmlA family.</text>
</comment>
<dbReference type="Pfam" id="PF07690">
    <property type="entry name" value="MFS_1"/>
    <property type="match status" value="1"/>
</dbReference>
<evidence type="ECO:0000256" key="5">
    <source>
        <dbReference type="ARBA" id="ARBA00022692"/>
    </source>
</evidence>
<feature type="transmembrane region" description="Helical" evidence="8">
    <location>
        <begin position="102"/>
        <end position="123"/>
    </location>
</feature>
<evidence type="ECO:0000256" key="8">
    <source>
        <dbReference type="SAM" id="Phobius"/>
    </source>
</evidence>
<feature type="transmembrane region" description="Helical" evidence="8">
    <location>
        <begin position="251"/>
        <end position="272"/>
    </location>
</feature>
<feature type="transmembrane region" description="Helical" evidence="8">
    <location>
        <begin position="135"/>
        <end position="157"/>
    </location>
</feature>
<dbReference type="GO" id="GO:0042910">
    <property type="term" value="F:xenobiotic transmembrane transporter activity"/>
    <property type="evidence" value="ECO:0007669"/>
    <property type="project" value="InterPro"/>
</dbReference>
<feature type="transmembrane region" description="Helical" evidence="8">
    <location>
        <begin position="311"/>
        <end position="336"/>
    </location>
</feature>
<dbReference type="CDD" id="cd17320">
    <property type="entry name" value="MFS_MdfA_MDR_like"/>
    <property type="match status" value="1"/>
</dbReference>
<evidence type="ECO:0000256" key="1">
    <source>
        <dbReference type="ARBA" id="ARBA00004651"/>
    </source>
</evidence>
<feature type="transmembrane region" description="Helical" evidence="8">
    <location>
        <begin position="215"/>
        <end position="239"/>
    </location>
</feature>
<dbReference type="RefSeq" id="WP_061834579.1">
    <property type="nucleotide sequence ID" value="NZ_LUKE01000001.1"/>
</dbReference>
<evidence type="ECO:0000313" key="11">
    <source>
        <dbReference type="Proteomes" id="UP000075320"/>
    </source>
</evidence>
<evidence type="ECO:0000256" key="3">
    <source>
        <dbReference type="ARBA" id="ARBA00022448"/>
    </source>
</evidence>
<dbReference type="InterPro" id="IPR011701">
    <property type="entry name" value="MFS"/>
</dbReference>
<comment type="subcellular location">
    <subcellularLocation>
        <location evidence="1">Cell membrane</location>
        <topology evidence="1">Multi-pass membrane protein</topology>
    </subcellularLocation>
</comment>
<keyword evidence="5 8" id="KW-0812">Transmembrane</keyword>
<dbReference type="Gene3D" id="1.20.1720.10">
    <property type="entry name" value="Multidrug resistance protein D"/>
    <property type="match status" value="1"/>
</dbReference>